<proteinExistence type="predicted"/>
<dbReference type="EMBL" id="JBEDUW010000002">
    <property type="protein sequence ID" value="KAK9941548.1"/>
    <property type="molecule type" value="Genomic_DNA"/>
</dbReference>
<organism evidence="3 4">
    <name type="scientific">Rubus argutus</name>
    <name type="common">Southern blackberry</name>
    <dbReference type="NCBI Taxonomy" id="59490"/>
    <lineage>
        <taxon>Eukaryota</taxon>
        <taxon>Viridiplantae</taxon>
        <taxon>Streptophyta</taxon>
        <taxon>Embryophyta</taxon>
        <taxon>Tracheophyta</taxon>
        <taxon>Spermatophyta</taxon>
        <taxon>Magnoliopsida</taxon>
        <taxon>eudicotyledons</taxon>
        <taxon>Gunneridae</taxon>
        <taxon>Pentapetalae</taxon>
        <taxon>rosids</taxon>
        <taxon>fabids</taxon>
        <taxon>Rosales</taxon>
        <taxon>Rosaceae</taxon>
        <taxon>Rosoideae</taxon>
        <taxon>Rosoideae incertae sedis</taxon>
        <taxon>Rubus</taxon>
    </lineage>
</organism>
<name>A0AAW1Y0K8_RUBAR</name>
<evidence type="ECO:0000313" key="3">
    <source>
        <dbReference type="EMBL" id="KAK9941548.1"/>
    </source>
</evidence>
<keyword evidence="4" id="KW-1185">Reference proteome</keyword>
<accession>A0AAW1Y0K8</accession>
<dbReference type="Proteomes" id="UP001457282">
    <property type="component" value="Unassembled WGS sequence"/>
</dbReference>
<reference evidence="3 4" key="1">
    <citation type="journal article" date="2023" name="G3 (Bethesda)">
        <title>A chromosome-length genome assembly and annotation of blackberry (Rubus argutus, cv. 'Hillquist').</title>
        <authorList>
            <person name="Bruna T."/>
            <person name="Aryal R."/>
            <person name="Dudchenko O."/>
            <person name="Sargent D.J."/>
            <person name="Mead D."/>
            <person name="Buti M."/>
            <person name="Cavallini A."/>
            <person name="Hytonen T."/>
            <person name="Andres J."/>
            <person name="Pham M."/>
            <person name="Weisz D."/>
            <person name="Mascagni F."/>
            <person name="Usai G."/>
            <person name="Natali L."/>
            <person name="Bassil N."/>
            <person name="Fernandez G.E."/>
            <person name="Lomsadze A."/>
            <person name="Armour M."/>
            <person name="Olukolu B."/>
            <person name="Poorten T."/>
            <person name="Britton C."/>
            <person name="Davik J."/>
            <person name="Ashrafi H."/>
            <person name="Aiden E.L."/>
            <person name="Borodovsky M."/>
            <person name="Worthington M."/>
        </authorList>
    </citation>
    <scope>NUCLEOTIDE SEQUENCE [LARGE SCALE GENOMIC DNA]</scope>
    <source>
        <strain evidence="3">PI 553951</strain>
    </source>
</reference>
<protein>
    <submittedName>
        <fullName evidence="3">Uncharacterized protein</fullName>
    </submittedName>
</protein>
<feature type="coiled-coil region" evidence="1">
    <location>
        <begin position="53"/>
        <end position="87"/>
    </location>
</feature>
<gene>
    <name evidence="3" type="ORF">M0R45_007252</name>
</gene>
<evidence type="ECO:0000313" key="4">
    <source>
        <dbReference type="Proteomes" id="UP001457282"/>
    </source>
</evidence>
<sequence>MVKEISASARQNARNGKVRKPHSMNSLMQQIHVFSTVTYNDLAKRLDEETNLCTRYHNRVSEYKEKCRVLEEDKNNLTAKLAAAIALSELYRSMLHDLAS</sequence>
<feature type="region of interest" description="Disordered" evidence="2">
    <location>
        <begin position="1"/>
        <end position="22"/>
    </location>
</feature>
<evidence type="ECO:0000256" key="1">
    <source>
        <dbReference type="SAM" id="Coils"/>
    </source>
</evidence>
<dbReference type="AlphaFoldDB" id="A0AAW1Y0K8"/>
<evidence type="ECO:0000256" key="2">
    <source>
        <dbReference type="SAM" id="MobiDB-lite"/>
    </source>
</evidence>
<keyword evidence="1" id="KW-0175">Coiled coil</keyword>
<comment type="caution">
    <text evidence="3">The sequence shown here is derived from an EMBL/GenBank/DDBJ whole genome shotgun (WGS) entry which is preliminary data.</text>
</comment>